<dbReference type="AlphaFoldDB" id="A0A432VXJ2"/>
<dbReference type="SUPFAM" id="SSF54786">
    <property type="entry name" value="YcfA/nrd intein domain"/>
    <property type="match status" value="1"/>
</dbReference>
<keyword evidence="3" id="KW-0540">Nuclease</keyword>
<keyword evidence="2" id="KW-1277">Toxin-antitoxin system</keyword>
<evidence type="ECO:0000256" key="3">
    <source>
        <dbReference type="ARBA" id="ARBA00022722"/>
    </source>
</evidence>
<reference evidence="8 9" key="1">
    <citation type="journal article" date="2011" name="Front. Microbiol.">
        <title>Genomic signatures of strain selection and enhancement in Bacillus atrophaeus var. globigii, a historical biowarfare simulant.</title>
        <authorList>
            <person name="Gibbons H.S."/>
            <person name="Broomall S.M."/>
            <person name="McNew L.A."/>
            <person name="Daligault H."/>
            <person name="Chapman C."/>
            <person name="Bruce D."/>
            <person name="Karavis M."/>
            <person name="Krepps M."/>
            <person name="McGregor P.A."/>
            <person name="Hong C."/>
            <person name="Park K.H."/>
            <person name="Akmal A."/>
            <person name="Feldman A."/>
            <person name="Lin J.S."/>
            <person name="Chang W.E."/>
            <person name="Higgs B.W."/>
            <person name="Demirev P."/>
            <person name="Lindquist J."/>
            <person name="Liem A."/>
            <person name="Fochler E."/>
            <person name="Read T.D."/>
            <person name="Tapia R."/>
            <person name="Johnson S."/>
            <person name="Bishop-Lilly K.A."/>
            <person name="Detter C."/>
            <person name="Han C."/>
            <person name="Sozhamannan S."/>
            <person name="Rosenzweig C.N."/>
            <person name="Skowronski E.W."/>
        </authorList>
    </citation>
    <scope>NUCLEOTIDE SEQUENCE [LARGE SCALE GENOMIC DNA]</scope>
    <source>
        <strain evidence="8 9">AK5</strain>
    </source>
</reference>
<gene>
    <name evidence="8" type="ORF">CWE06_00355</name>
</gene>
<dbReference type="Pfam" id="PF07927">
    <property type="entry name" value="HicA_toxin"/>
    <property type="match status" value="1"/>
</dbReference>
<proteinExistence type="inferred from homology"/>
<keyword evidence="7" id="KW-0346">Stress response</keyword>
<dbReference type="OrthoDB" id="9811409at2"/>
<evidence type="ECO:0000256" key="1">
    <source>
        <dbReference type="ARBA" id="ARBA00006620"/>
    </source>
</evidence>
<dbReference type="RefSeq" id="WP_126790343.1">
    <property type="nucleotide sequence ID" value="NZ_PIPI01000001.1"/>
</dbReference>
<dbReference type="InterPro" id="IPR038570">
    <property type="entry name" value="HicA_sf"/>
</dbReference>
<sequence length="60" mass="6767">MNSKELIKQLKANGCEFVRHGKGDHQIWYSPLTGNKFSVPHPKKHMPIGTLKSIRKLAGI</sequence>
<evidence type="ECO:0000256" key="6">
    <source>
        <dbReference type="ARBA" id="ARBA00022884"/>
    </source>
</evidence>
<keyword evidence="9" id="KW-1185">Reference proteome</keyword>
<dbReference type="EMBL" id="PIPI01000001">
    <property type="protein sequence ID" value="RUO21366.1"/>
    <property type="molecule type" value="Genomic_DNA"/>
</dbReference>
<dbReference type="GO" id="GO:0016787">
    <property type="term" value="F:hydrolase activity"/>
    <property type="evidence" value="ECO:0007669"/>
    <property type="project" value="UniProtKB-KW"/>
</dbReference>
<evidence type="ECO:0000256" key="7">
    <source>
        <dbReference type="ARBA" id="ARBA00023016"/>
    </source>
</evidence>
<evidence type="ECO:0000313" key="9">
    <source>
        <dbReference type="Proteomes" id="UP000288212"/>
    </source>
</evidence>
<keyword evidence="6" id="KW-0694">RNA-binding</keyword>
<dbReference type="GO" id="GO:0004519">
    <property type="term" value="F:endonuclease activity"/>
    <property type="evidence" value="ECO:0007669"/>
    <property type="project" value="UniProtKB-KW"/>
</dbReference>
<keyword evidence="5" id="KW-0378">Hydrolase</keyword>
<comment type="caution">
    <text evidence="8">The sequence shown here is derived from an EMBL/GenBank/DDBJ whole genome shotgun (WGS) entry which is preliminary data.</text>
</comment>
<dbReference type="InterPro" id="IPR012933">
    <property type="entry name" value="HicA_mRNA_interferase"/>
</dbReference>
<dbReference type="Proteomes" id="UP000288212">
    <property type="component" value="Unassembled WGS sequence"/>
</dbReference>
<accession>A0A432VXJ2</accession>
<evidence type="ECO:0000313" key="8">
    <source>
        <dbReference type="EMBL" id="RUO21366.1"/>
    </source>
</evidence>
<organism evidence="8 9">
    <name type="scientific">Aliidiomarina haloalkalitolerans</name>
    <dbReference type="NCBI Taxonomy" id="859059"/>
    <lineage>
        <taxon>Bacteria</taxon>
        <taxon>Pseudomonadati</taxon>
        <taxon>Pseudomonadota</taxon>
        <taxon>Gammaproteobacteria</taxon>
        <taxon>Alteromonadales</taxon>
        <taxon>Idiomarinaceae</taxon>
        <taxon>Aliidiomarina</taxon>
    </lineage>
</organism>
<dbReference type="Gene3D" id="3.30.920.30">
    <property type="entry name" value="Hypothetical protein"/>
    <property type="match status" value="1"/>
</dbReference>
<keyword evidence="4" id="KW-0255">Endonuclease</keyword>
<evidence type="ECO:0000256" key="2">
    <source>
        <dbReference type="ARBA" id="ARBA00022649"/>
    </source>
</evidence>
<comment type="similarity">
    <text evidence="1">Belongs to the HicA mRNA interferase family.</text>
</comment>
<dbReference type="GO" id="GO:0003729">
    <property type="term" value="F:mRNA binding"/>
    <property type="evidence" value="ECO:0007669"/>
    <property type="project" value="InterPro"/>
</dbReference>
<protein>
    <submittedName>
        <fullName evidence="8">Toxin HicA</fullName>
    </submittedName>
</protein>
<name>A0A432VXJ2_9GAMM</name>
<evidence type="ECO:0000256" key="5">
    <source>
        <dbReference type="ARBA" id="ARBA00022801"/>
    </source>
</evidence>
<evidence type="ECO:0000256" key="4">
    <source>
        <dbReference type="ARBA" id="ARBA00022759"/>
    </source>
</evidence>